<keyword evidence="7" id="KW-0406">Ion transport</keyword>
<dbReference type="InterPro" id="IPR012910">
    <property type="entry name" value="Plug_dom"/>
</dbReference>
<feature type="compositionally biased region" description="Polar residues" evidence="13">
    <location>
        <begin position="12"/>
        <end position="22"/>
    </location>
</feature>
<keyword evidence="17" id="KW-1185">Reference proteome</keyword>
<dbReference type="Proteomes" id="UP000024942">
    <property type="component" value="Unassembled WGS sequence"/>
</dbReference>
<gene>
    <name evidence="16" type="ORF">HOC_15237</name>
</gene>
<dbReference type="InterPro" id="IPR039426">
    <property type="entry name" value="TonB-dep_rcpt-like"/>
</dbReference>
<evidence type="ECO:0000256" key="12">
    <source>
        <dbReference type="RuleBase" id="RU003357"/>
    </source>
</evidence>
<dbReference type="STRING" id="1280953.HOC_15237"/>
<keyword evidence="2 11" id="KW-0813">Transport</keyword>
<keyword evidence="10 11" id="KW-0998">Cell outer membrane</keyword>
<evidence type="ECO:0000259" key="15">
    <source>
        <dbReference type="Pfam" id="PF07715"/>
    </source>
</evidence>
<evidence type="ECO:0000256" key="7">
    <source>
        <dbReference type="ARBA" id="ARBA00023065"/>
    </source>
</evidence>
<evidence type="ECO:0000259" key="14">
    <source>
        <dbReference type="Pfam" id="PF00593"/>
    </source>
</evidence>
<dbReference type="GO" id="GO:0009279">
    <property type="term" value="C:cell outer membrane"/>
    <property type="evidence" value="ECO:0007669"/>
    <property type="project" value="UniProtKB-SubCell"/>
</dbReference>
<dbReference type="SUPFAM" id="SSF56935">
    <property type="entry name" value="Porins"/>
    <property type="match status" value="1"/>
</dbReference>
<sequence>MLSPALPAYAQDSAQQPVSTSQPDREDSTPAETANTLDVVYVTARRRTERLTDVPGSATALSSDYLQQRGSPRTARDILAGKAGVRFFDTSSPVNSEVSIRGSSTARATNADPSVGLYRDGAYIGGGLIGGRSFARVDIFDAQRIEVLRGVQGALYGRNAVGGAVNLITTRPQFETGGYVDFKYTAETEAVEGQAVANFAPSDSLAFRLGVDGVTQDDGLFYDRPNDVFFDDRDGGSVRAQMRYRNDRLDVTFLGEHQDLDVPGITYRVSIAPGGVFPVGYVQDPYEYPHSTAPTATQDITTGQINLEYDLGWASLYSTTMYRERKSDYVFDADGATPEILAQLFAEGVILVPLNGGSFGGAQDKTEIFTEVAYLSGTAWQDSVEWLAGIEYLTQTSEGSDLGGTTNPVSGTVTGFRGPLVVDYDSYAVFGSLQVDLSDRLTATGELRYTDDERSVDASRFDFASGAQIGGDAFNFMADRTSDNVSYTGTLAYRFAPDWQVYGKAGTSYRAGGFNANLGVPEQPIPIPSSYDDETSTAYEAGLKGRVDKFYVAVAAYLSQSDDLIVQRDNGCGATVPECPVLSTSFLTNTGQAETWGVELEANSQFEIAGGDLAAAFSLSRQDGEVTGGPLEGLATAQTPEWIGSLNLNYSRRLTDSVNLISNAFYYGQSGGVQELTAATPDLDDYQLLNLRLGFQIANFELAAFANNIFDEEYVIFESATTERLGQPRTTGLELRYEF</sequence>
<accession>A0A059G4M1</accession>
<dbReference type="Gene3D" id="2.40.170.20">
    <property type="entry name" value="TonB-dependent receptor, beta-barrel domain"/>
    <property type="match status" value="1"/>
</dbReference>
<feature type="domain" description="TonB-dependent receptor plug" evidence="15">
    <location>
        <begin position="51"/>
        <end position="164"/>
    </location>
</feature>
<dbReference type="Pfam" id="PF00593">
    <property type="entry name" value="TonB_dep_Rec_b-barrel"/>
    <property type="match status" value="1"/>
</dbReference>
<evidence type="ECO:0000313" key="17">
    <source>
        <dbReference type="Proteomes" id="UP000024942"/>
    </source>
</evidence>
<evidence type="ECO:0000313" key="16">
    <source>
        <dbReference type="EMBL" id="KDA01525.1"/>
    </source>
</evidence>
<evidence type="ECO:0000256" key="4">
    <source>
        <dbReference type="ARBA" id="ARBA00022496"/>
    </source>
</evidence>
<keyword evidence="4" id="KW-0410">Iron transport</keyword>
<dbReference type="PROSITE" id="PS52016">
    <property type="entry name" value="TONB_DEPENDENT_REC_3"/>
    <property type="match status" value="1"/>
</dbReference>
<evidence type="ECO:0000256" key="2">
    <source>
        <dbReference type="ARBA" id="ARBA00022448"/>
    </source>
</evidence>
<proteinExistence type="inferred from homology"/>
<dbReference type="PANTHER" id="PTHR32552">
    <property type="entry name" value="FERRICHROME IRON RECEPTOR-RELATED"/>
    <property type="match status" value="1"/>
</dbReference>
<keyword evidence="5 11" id="KW-0812">Transmembrane</keyword>
<reference evidence="16 17" key="1">
    <citation type="journal article" date="2014" name="Antonie Van Leeuwenhoek">
        <title>Hyphomonas beringensis sp. nov. and Hyphomonas chukchiensis sp. nov., isolated from surface seawater of the Bering Sea and Chukchi Sea.</title>
        <authorList>
            <person name="Li C."/>
            <person name="Lai Q."/>
            <person name="Li G."/>
            <person name="Dong C."/>
            <person name="Wang J."/>
            <person name="Liao Y."/>
            <person name="Shao Z."/>
        </authorList>
    </citation>
    <scope>NUCLEOTIDE SEQUENCE [LARGE SCALE GENOMIC DNA]</scope>
    <source>
        <strain evidence="16 17">SCH89</strain>
    </source>
</reference>
<protein>
    <submittedName>
        <fullName evidence="16">TonB-dependent receptor</fullName>
    </submittedName>
</protein>
<keyword evidence="16" id="KW-0675">Receptor</keyword>
<dbReference type="EMBL" id="ARYL01000026">
    <property type="protein sequence ID" value="KDA01525.1"/>
    <property type="molecule type" value="Genomic_DNA"/>
</dbReference>
<name>A0A059G4M1_9PROT</name>
<dbReference type="AlphaFoldDB" id="A0A059G4M1"/>
<comment type="subcellular location">
    <subcellularLocation>
        <location evidence="1 11">Cell outer membrane</location>
        <topology evidence="1 11">Multi-pass membrane protein</topology>
    </subcellularLocation>
</comment>
<feature type="region of interest" description="Disordered" evidence="13">
    <location>
        <begin position="1"/>
        <end position="36"/>
    </location>
</feature>
<dbReference type="Pfam" id="PF07715">
    <property type="entry name" value="Plug"/>
    <property type="match status" value="1"/>
</dbReference>
<keyword evidence="6" id="KW-0408">Iron</keyword>
<dbReference type="PANTHER" id="PTHR32552:SF81">
    <property type="entry name" value="TONB-DEPENDENT OUTER MEMBRANE RECEPTOR"/>
    <property type="match status" value="1"/>
</dbReference>
<evidence type="ECO:0000256" key="10">
    <source>
        <dbReference type="ARBA" id="ARBA00023237"/>
    </source>
</evidence>
<comment type="caution">
    <text evidence="16">The sequence shown here is derived from an EMBL/GenBank/DDBJ whole genome shotgun (WGS) entry which is preliminary data.</text>
</comment>
<keyword evidence="3 11" id="KW-1134">Transmembrane beta strand</keyword>
<feature type="domain" description="TonB-dependent receptor-like beta-barrel" evidence="14">
    <location>
        <begin position="273"/>
        <end position="709"/>
    </location>
</feature>
<evidence type="ECO:0000256" key="11">
    <source>
        <dbReference type="PROSITE-ProRule" id="PRU01360"/>
    </source>
</evidence>
<evidence type="ECO:0000256" key="5">
    <source>
        <dbReference type="ARBA" id="ARBA00022692"/>
    </source>
</evidence>
<dbReference type="PATRIC" id="fig|1280953.3.peg.3060"/>
<keyword evidence="9 11" id="KW-0472">Membrane</keyword>
<dbReference type="InterPro" id="IPR036942">
    <property type="entry name" value="Beta-barrel_TonB_sf"/>
</dbReference>
<evidence type="ECO:0000256" key="9">
    <source>
        <dbReference type="ARBA" id="ARBA00023136"/>
    </source>
</evidence>
<keyword evidence="8 12" id="KW-0798">TonB box</keyword>
<evidence type="ECO:0000256" key="13">
    <source>
        <dbReference type="SAM" id="MobiDB-lite"/>
    </source>
</evidence>
<dbReference type="GO" id="GO:0006826">
    <property type="term" value="P:iron ion transport"/>
    <property type="evidence" value="ECO:0007669"/>
    <property type="project" value="UniProtKB-KW"/>
</dbReference>
<evidence type="ECO:0000256" key="8">
    <source>
        <dbReference type="ARBA" id="ARBA00023077"/>
    </source>
</evidence>
<dbReference type="InterPro" id="IPR000531">
    <property type="entry name" value="Beta-barrel_TonB"/>
</dbReference>
<evidence type="ECO:0000256" key="3">
    <source>
        <dbReference type="ARBA" id="ARBA00022452"/>
    </source>
</evidence>
<evidence type="ECO:0000256" key="1">
    <source>
        <dbReference type="ARBA" id="ARBA00004571"/>
    </source>
</evidence>
<evidence type="ECO:0000256" key="6">
    <source>
        <dbReference type="ARBA" id="ARBA00023004"/>
    </source>
</evidence>
<organism evidence="16 17">
    <name type="scientific">Hyphomonas oceanitis SCH89</name>
    <dbReference type="NCBI Taxonomy" id="1280953"/>
    <lineage>
        <taxon>Bacteria</taxon>
        <taxon>Pseudomonadati</taxon>
        <taxon>Pseudomonadota</taxon>
        <taxon>Alphaproteobacteria</taxon>
        <taxon>Hyphomonadales</taxon>
        <taxon>Hyphomonadaceae</taxon>
        <taxon>Hyphomonas</taxon>
    </lineage>
</organism>
<dbReference type="eggNOG" id="COG4206">
    <property type="taxonomic scope" value="Bacteria"/>
</dbReference>
<comment type="similarity">
    <text evidence="11 12">Belongs to the TonB-dependent receptor family.</text>
</comment>